<dbReference type="InterPro" id="IPR027471">
    <property type="entry name" value="YbeD-like_sf"/>
</dbReference>
<proteinExistence type="inferred from homology"/>
<protein>
    <recommendedName>
        <fullName evidence="2">UPF0250 protein SPISAL_07165</fullName>
    </recommendedName>
</protein>
<dbReference type="eggNOG" id="COG2921">
    <property type="taxonomic scope" value="Bacteria"/>
</dbReference>
<dbReference type="HAMAP" id="MF_00659">
    <property type="entry name" value="UPF0250"/>
    <property type="match status" value="1"/>
</dbReference>
<keyword evidence="4" id="KW-1185">Reference proteome</keyword>
<dbReference type="Pfam" id="PF04359">
    <property type="entry name" value="DUF493"/>
    <property type="match status" value="1"/>
</dbReference>
<dbReference type="PANTHER" id="PTHR38036">
    <property type="entry name" value="UPF0250 PROTEIN YBED"/>
    <property type="match status" value="1"/>
</dbReference>
<organism evidence="3 4">
    <name type="scientific">Spiribacter salinus M19-40</name>
    <dbReference type="NCBI Taxonomy" id="1260251"/>
    <lineage>
        <taxon>Bacteria</taxon>
        <taxon>Pseudomonadati</taxon>
        <taxon>Pseudomonadota</taxon>
        <taxon>Gammaproteobacteria</taxon>
        <taxon>Chromatiales</taxon>
        <taxon>Ectothiorhodospiraceae</taxon>
        <taxon>Spiribacter</taxon>
    </lineage>
</organism>
<evidence type="ECO:0000313" key="4">
    <source>
        <dbReference type="Proteomes" id="UP000017881"/>
    </source>
</evidence>
<comment type="similarity">
    <text evidence="1 2">Belongs to the UPF0250 family.</text>
</comment>
<dbReference type="OrthoDB" id="9793424at2"/>
<dbReference type="AlphaFoldDB" id="R4VM37"/>
<dbReference type="InterPro" id="IPR007454">
    <property type="entry name" value="UPF0250_YbeD-like"/>
</dbReference>
<sequence length="91" mass="9969">MAELNDGEHGLTFPCEFPIKAMGPATSELTEAVWHIVSRHAPQTSEDRLRTSQSRGGRYVSVTVTITAESRAQLDTIYAELSAHDQVLATL</sequence>
<dbReference type="PANTHER" id="PTHR38036:SF1">
    <property type="entry name" value="UPF0250 PROTEIN YBED"/>
    <property type="match status" value="1"/>
</dbReference>
<dbReference type="Gene3D" id="3.30.70.260">
    <property type="match status" value="1"/>
</dbReference>
<reference evidence="3 4" key="1">
    <citation type="journal article" date="2013" name="Genome Announc.">
        <title>Draft Genome of Spiribacter salinus M19-40, an Abundant Gammaproteobacterium in Aquatic Hypersaline Environments.</title>
        <authorList>
            <person name="Leon M.J."/>
            <person name="Ghai R."/>
            <person name="Fernandez A.B."/>
            <person name="Sanchez-Porro C."/>
            <person name="Rodriguez-Valera F."/>
            <person name="Ventosa A."/>
        </authorList>
    </citation>
    <scope>NUCLEOTIDE SEQUENCE [LARGE SCALE GENOMIC DNA]</scope>
    <source>
        <strain evidence="3">M19-40</strain>
    </source>
</reference>
<dbReference type="HOGENOM" id="CLU_161438_1_2_6"/>
<name>R4VM37_9GAMM</name>
<dbReference type="Proteomes" id="UP000017881">
    <property type="component" value="Chromosome"/>
</dbReference>
<dbReference type="SUPFAM" id="SSF117991">
    <property type="entry name" value="YbeD/HP0495-like"/>
    <property type="match status" value="1"/>
</dbReference>
<dbReference type="EMBL" id="CP005963">
    <property type="protein sequence ID" value="AGM41527.1"/>
    <property type="molecule type" value="Genomic_DNA"/>
</dbReference>
<accession>R4VM37</accession>
<dbReference type="KEGG" id="ssal:SPISAL_07165"/>
<gene>
    <name evidence="3" type="ORF">SPISAL_07165</name>
</gene>
<evidence type="ECO:0000256" key="1">
    <source>
        <dbReference type="ARBA" id="ARBA00008460"/>
    </source>
</evidence>
<evidence type="ECO:0000313" key="3">
    <source>
        <dbReference type="EMBL" id="AGM41527.1"/>
    </source>
</evidence>
<dbReference type="PATRIC" id="fig|1260251.3.peg.1449"/>
<evidence type="ECO:0000256" key="2">
    <source>
        <dbReference type="HAMAP-Rule" id="MF_00659"/>
    </source>
</evidence>
<dbReference type="RefSeq" id="WP_016353834.1">
    <property type="nucleotide sequence ID" value="NC_021291.1"/>
</dbReference>